<dbReference type="GO" id="GO:0005886">
    <property type="term" value="C:plasma membrane"/>
    <property type="evidence" value="ECO:0007669"/>
    <property type="project" value="UniProtKB-SubCell"/>
</dbReference>
<name>A0A5C6VXZ7_9BACI</name>
<comment type="caution">
    <text evidence="9">The sequence shown here is derived from an EMBL/GenBank/DDBJ whole genome shotgun (WGS) entry which is preliminary data.</text>
</comment>
<evidence type="ECO:0000256" key="6">
    <source>
        <dbReference type="ARBA" id="ARBA00023136"/>
    </source>
</evidence>
<proteinExistence type="predicted"/>
<reference evidence="9 10" key="1">
    <citation type="journal article" date="2005" name="Int. J. Syst. Evol. Microbiol.">
        <title>Bacillus litoralis sp. nov., isolated from a tidal flat of the Yellow Sea in Korea.</title>
        <authorList>
            <person name="Yoon J.H."/>
            <person name="Oh T.K."/>
        </authorList>
    </citation>
    <scope>NUCLEOTIDE SEQUENCE [LARGE SCALE GENOMIC DNA]</scope>
    <source>
        <strain evidence="9 10">SW-211</strain>
    </source>
</reference>
<organism evidence="9 10">
    <name type="scientific">Metabacillus litoralis</name>
    <dbReference type="NCBI Taxonomy" id="152268"/>
    <lineage>
        <taxon>Bacteria</taxon>
        <taxon>Bacillati</taxon>
        <taxon>Bacillota</taxon>
        <taxon>Bacilli</taxon>
        <taxon>Bacillales</taxon>
        <taxon>Bacillaceae</taxon>
        <taxon>Metabacillus</taxon>
    </lineage>
</organism>
<feature type="transmembrane region" description="Helical" evidence="7">
    <location>
        <begin position="77"/>
        <end position="103"/>
    </location>
</feature>
<dbReference type="Pfam" id="PF00528">
    <property type="entry name" value="BPD_transp_1"/>
    <property type="match status" value="1"/>
</dbReference>
<keyword evidence="4 7" id="KW-0812">Transmembrane</keyword>
<dbReference type="PANTHER" id="PTHR30465:SF44">
    <property type="entry name" value="ABC-TYPE DIPEPTIDE_OLIGOPEPTIDE TRANSPORT SYSTEM, PERMEASE COMPONENT"/>
    <property type="match status" value="1"/>
</dbReference>
<evidence type="ECO:0000256" key="4">
    <source>
        <dbReference type="ARBA" id="ARBA00022692"/>
    </source>
</evidence>
<dbReference type="EMBL" id="VOQF01000009">
    <property type="protein sequence ID" value="TXC89464.1"/>
    <property type="molecule type" value="Genomic_DNA"/>
</dbReference>
<feature type="transmembrane region" description="Helical" evidence="7">
    <location>
        <begin position="12"/>
        <end position="31"/>
    </location>
</feature>
<dbReference type="InterPro" id="IPR035906">
    <property type="entry name" value="MetI-like_sf"/>
</dbReference>
<comment type="subcellular location">
    <subcellularLocation>
        <location evidence="1">Cell membrane</location>
        <topology evidence="1">Multi-pass membrane protein</topology>
    </subcellularLocation>
</comment>
<feature type="transmembrane region" description="Helical" evidence="7">
    <location>
        <begin position="198"/>
        <end position="219"/>
    </location>
</feature>
<keyword evidence="10" id="KW-1185">Reference proteome</keyword>
<dbReference type="PANTHER" id="PTHR30465">
    <property type="entry name" value="INNER MEMBRANE ABC TRANSPORTER"/>
    <property type="match status" value="1"/>
</dbReference>
<keyword evidence="5 7" id="KW-1133">Transmembrane helix</keyword>
<sequence length="291" mass="33244">MKKLGGMVGQFIAACIGIVIFGAIPSLFFTVGTEEGPLAMFFKTVKSILYSLVHYDELTIMMRGTEYKLYPLILEGALYSLTLILGALILAYITSILLTIGTMQFPKWLREKMKFLILFLESLPDILVVLVLQLVIIVLYKKTDFLLMKVVTVGDSQALLLPIICLALLPTIQLYRITVHLFEEELFKDYVLLGRAKGLHHTFLLVVHVFRNTAISLFFNLKKTIWFMLSTLVVVELLFGIFGITYYLTTYMAPEVFTFILLFLFVPIFVFYHIVKMIIERTIKGGEQSHD</sequence>
<evidence type="ECO:0000256" key="7">
    <source>
        <dbReference type="SAM" id="Phobius"/>
    </source>
</evidence>
<dbReference type="AlphaFoldDB" id="A0A5C6VXZ7"/>
<dbReference type="PROSITE" id="PS51257">
    <property type="entry name" value="PROKAR_LIPOPROTEIN"/>
    <property type="match status" value="1"/>
</dbReference>
<keyword evidence="6 7" id="KW-0472">Membrane</keyword>
<feature type="domain" description="ABC transmembrane type-1" evidence="8">
    <location>
        <begin position="98"/>
        <end position="282"/>
    </location>
</feature>
<keyword evidence="2" id="KW-0813">Transport</keyword>
<feature type="transmembrane region" description="Helical" evidence="7">
    <location>
        <begin position="256"/>
        <end position="275"/>
    </location>
</feature>
<dbReference type="InterPro" id="IPR000515">
    <property type="entry name" value="MetI-like"/>
</dbReference>
<feature type="transmembrane region" description="Helical" evidence="7">
    <location>
        <begin position="225"/>
        <end position="249"/>
    </location>
</feature>
<evidence type="ECO:0000313" key="9">
    <source>
        <dbReference type="EMBL" id="TXC89464.1"/>
    </source>
</evidence>
<evidence type="ECO:0000256" key="2">
    <source>
        <dbReference type="ARBA" id="ARBA00022448"/>
    </source>
</evidence>
<dbReference type="GO" id="GO:0055085">
    <property type="term" value="P:transmembrane transport"/>
    <property type="evidence" value="ECO:0007669"/>
    <property type="project" value="InterPro"/>
</dbReference>
<feature type="transmembrane region" description="Helical" evidence="7">
    <location>
        <begin position="159"/>
        <end position="177"/>
    </location>
</feature>
<feature type="transmembrane region" description="Helical" evidence="7">
    <location>
        <begin position="115"/>
        <end position="139"/>
    </location>
</feature>
<evidence type="ECO:0000256" key="3">
    <source>
        <dbReference type="ARBA" id="ARBA00022475"/>
    </source>
</evidence>
<gene>
    <name evidence="9" type="ORF">FS935_16405</name>
</gene>
<dbReference type="SUPFAM" id="SSF161098">
    <property type="entry name" value="MetI-like"/>
    <property type="match status" value="1"/>
</dbReference>
<evidence type="ECO:0000256" key="5">
    <source>
        <dbReference type="ARBA" id="ARBA00022989"/>
    </source>
</evidence>
<protein>
    <submittedName>
        <fullName evidence="9">ABC transporter permease subunit</fullName>
    </submittedName>
</protein>
<dbReference type="RefSeq" id="WP_146949729.1">
    <property type="nucleotide sequence ID" value="NZ_VOQF01000009.1"/>
</dbReference>
<dbReference type="Gene3D" id="1.10.3720.10">
    <property type="entry name" value="MetI-like"/>
    <property type="match status" value="1"/>
</dbReference>
<dbReference type="Proteomes" id="UP000321363">
    <property type="component" value="Unassembled WGS sequence"/>
</dbReference>
<evidence type="ECO:0000259" key="8">
    <source>
        <dbReference type="Pfam" id="PF00528"/>
    </source>
</evidence>
<dbReference type="OrthoDB" id="2958608at2"/>
<evidence type="ECO:0000313" key="10">
    <source>
        <dbReference type="Proteomes" id="UP000321363"/>
    </source>
</evidence>
<keyword evidence="3" id="KW-1003">Cell membrane</keyword>
<accession>A0A5C6VXZ7</accession>
<evidence type="ECO:0000256" key="1">
    <source>
        <dbReference type="ARBA" id="ARBA00004651"/>
    </source>
</evidence>